<dbReference type="GO" id="GO:0003729">
    <property type="term" value="F:mRNA binding"/>
    <property type="evidence" value="ECO:0007669"/>
    <property type="project" value="InterPro"/>
</dbReference>
<dbReference type="PANTHER" id="PTHR31447:SF2">
    <property type="entry name" value="RNA DEMETHYLASE ALKBH10B"/>
    <property type="match status" value="1"/>
</dbReference>
<feature type="region of interest" description="Disordered" evidence="1">
    <location>
        <begin position="104"/>
        <end position="144"/>
    </location>
</feature>
<organism evidence="2">
    <name type="scientific">Opuntia streptacantha</name>
    <name type="common">Prickly pear cactus</name>
    <name type="synonym">Opuntia cardona</name>
    <dbReference type="NCBI Taxonomy" id="393608"/>
    <lineage>
        <taxon>Eukaryota</taxon>
        <taxon>Viridiplantae</taxon>
        <taxon>Streptophyta</taxon>
        <taxon>Embryophyta</taxon>
        <taxon>Tracheophyta</taxon>
        <taxon>Spermatophyta</taxon>
        <taxon>Magnoliopsida</taxon>
        <taxon>eudicotyledons</taxon>
        <taxon>Gunneridae</taxon>
        <taxon>Pentapetalae</taxon>
        <taxon>Caryophyllales</taxon>
        <taxon>Cactineae</taxon>
        <taxon>Cactaceae</taxon>
        <taxon>Opuntioideae</taxon>
        <taxon>Opuntia</taxon>
    </lineage>
</organism>
<dbReference type="GO" id="GO:0032451">
    <property type="term" value="F:demethylase activity"/>
    <property type="evidence" value="ECO:0007669"/>
    <property type="project" value="InterPro"/>
</dbReference>
<evidence type="ECO:0000313" key="2">
    <source>
        <dbReference type="EMBL" id="MBA4624917.1"/>
    </source>
</evidence>
<proteinExistence type="predicted"/>
<reference evidence="2" key="2">
    <citation type="submission" date="2020-07" db="EMBL/GenBank/DDBJ databases">
        <authorList>
            <person name="Vera ALvarez R."/>
            <person name="Arias-Moreno D.M."/>
            <person name="Jimenez-Jacinto V."/>
            <person name="Jimenez-Bremont J.F."/>
            <person name="Swaminathan K."/>
            <person name="Moose S.P."/>
            <person name="Guerrero-Gonzalez M.L."/>
            <person name="Marino-Ramirez L."/>
            <person name="Landsman D."/>
            <person name="Rodriguez-Kessler M."/>
            <person name="Delgado-Sanchez P."/>
        </authorList>
    </citation>
    <scope>NUCLEOTIDE SEQUENCE</scope>
    <source>
        <tissue evidence="2">Cladode</tissue>
    </source>
</reference>
<feature type="compositionally biased region" description="Acidic residues" evidence="1">
    <location>
        <begin position="131"/>
        <end position="140"/>
    </location>
</feature>
<dbReference type="GO" id="GO:0006402">
    <property type="term" value="P:mRNA catabolic process"/>
    <property type="evidence" value="ECO:0007669"/>
    <property type="project" value="InterPro"/>
</dbReference>
<name>A0A7C8YRN7_OPUST</name>
<feature type="compositionally biased region" description="Basic and acidic residues" evidence="1">
    <location>
        <begin position="110"/>
        <end position="122"/>
    </location>
</feature>
<dbReference type="AlphaFoldDB" id="A0A7C8YRN7"/>
<accession>A0A7C8YRN7</accession>
<evidence type="ECO:0000256" key="1">
    <source>
        <dbReference type="SAM" id="MobiDB-lite"/>
    </source>
</evidence>
<protein>
    <submittedName>
        <fullName evidence="2">Uncharacterized protein</fullName>
    </submittedName>
</protein>
<dbReference type="EMBL" id="GISG01049371">
    <property type="protein sequence ID" value="MBA4624917.1"/>
    <property type="molecule type" value="Transcribed_RNA"/>
</dbReference>
<sequence length="208" mass="22667">MSPAAGPDRAPVMIPAGVLTPAQKDQVIEWYRGEFAAANAIIDALCHHVVQLAGGGDDGASPVPSGYEAAFAAIHRRRLNWIPVLQMQKYFTIAEVSQELRKAAAKKREKTPDVEQKREKMGDGNGACVSEGEDSPDSEITDTGSHEVQANLDHTEICDNHEDCSARREQIKITKGFVAKEPVKGHMASSSVESQKTILFIRKYNLGI</sequence>
<reference evidence="2" key="1">
    <citation type="journal article" date="2013" name="J. Plant Res.">
        <title>Effect of fungi and light on seed germination of three Opuntia species from semiarid lands of central Mexico.</title>
        <authorList>
            <person name="Delgado-Sanchez P."/>
            <person name="Jimenez-Bremont J.F."/>
            <person name="Guerrero-Gonzalez Mde L."/>
            <person name="Flores J."/>
        </authorList>
    </citation>
    <scope>NUCLEOTIDE SEQUENCE</scope>
    <source>
        <tissue evidence="2">Cladode</tissue>
    </source>
</reference>
<dbReference type="InterPro" id="IPR044842">
    <property type="entry name" value="ALKBH9B/ALKBH10B-like"/>
</dbReference>
<dbReference type="PANTHER" id="PTHR31447">
    <property type="entry name" value="HYDROXYPROLINE-RICH GLYCOPROTEIN FAMILY PROTEIN-RELATED"/>
    <property type="match status" value="1"/>
</dbReference>